<feature type="compositionally biased region" description="Basic and acidic residues" evidence="5">
    <location>
        <begin position="352"/>
        <end position="367"/>
    </location>
</feature>
<evidence type="ECO:0000256" key="2">
    <source>
        <dbReference type="ARBA" id="ARBA00005085"/>
    </source>
</evidence>
<dbReference type="NCBIfam" id="TIGR00545">
    <property type="entry name" value="lipoyltrans"/>
    <property type="match status" value="1"/>
</dbReference>
<organism evidence="7 8">
    <name type="scientific">Mycena alexandri</name>
    <dbReference type="NCBI Taxonomy" id="1745969"/>
    <lineage>
        <taxon>Eukaryota</taxon>
        <taxon>Fungi</taxon>
        <taxon>Dikarya</taxon>
        <taxon>Basidiomycota</taxon>
        <taxon>Agaricomycotina</taxon>
        <taxon>Agaricomycetes</taxon>
        <taxon>Agaricomycetidae</taxon>
        <taxon>Agaricales</taxon>
        <taxon>Marasmiineae</taxon>
        <taxon>Mycenaceae</taxon>
        <taxon>Mycena</taxon>
    </lineage>
</organism>
<comment type="similarity">
    <text evidence="3">Belongs to the LplA family.</text>
</comment>
<name>A0AAD6TGG7_9AGAR</name>
<dbReference type="EMBL" id="JARJCM010000006">
    <property type="protein sequence ID" value="KAJ7044906.1"/>
    <property type="molecule type" value="Genomic_DNA"/>
</dbReference>
<reference evidence="7" key="1">
    <citation type="submission" date="2023-03" db="EMBL/GenBank/DDBJ databases">
        <title>Massive genome expansion in bonnet fungi (Mycena s.s.) driven by repeated elements and novel gene families across ecological guilds.</title>
        <authorList>
            <consortium name="Lawrence Berkeley National Laboratory"/>
            <person name="Harder C.B."/>
            <person name="Miyauchi S."/>
            <person name="Viragh M."/>
            <person name="Kuo A."/>
            <person name="Thoen E."/>
            <person name="Andreopoulos B."/>
            <person name="Lu D."/>
            <person name="Skrede I."/>
            <person name="Drula E."/>
            <person name="Henrissat B."/>
            <person name="Morin E."/>
            <person name="Kohler A."/>
            <person name="Barry K."/>
            <person name="LaButti K."/>
            <person name="Morin E."/>
            <person name="Salamov A."/>
            <person name="Lipzen A."/>
            <person name="Mereny Z."/>
            <person name="Hegedus B."/>
            <person name="Baldrian P."/>
            <person name="Stursova M."/>
            <person name="Weitz H."/>
            <person name="Taylor A."/>
            <person name="Grigoriev I.V."/>
            <person name="Nagy L.G."/>
            <person name="Martin F."/>
            <person name="Kauserud H."/>
        </authorList>
    </citation>
    <scope>NUCLEOTIDE SEQUENCE</scope>
    <source>
        <strain evidence="7">CBHHK200</strain>
    </source>
</reference>
<keyword evidence="8" id="KW-1185">Reference proteome</keyword>
<dbReference type="SUPFAM" id="SSF55681">
    <property type="entry name" value="Class II aaRS and biotin synthetases"/>
    <property type="match status" value="1"/>
</dbReference>
<gene>
    <name evidence="7" type="ORF">C8F04DRAFT_1389171</name>
</gene>
<feature type="region of interest" description="Disordered" evidence="5">
    <location>
        <begin position="343"/>
        <end position="370"/>
    </location>
</feature>
<evidence type="ECO:0000313" key="7">
    <source>
        <dbReference type="EMBL" id="KAJ7044906.1"/>
    </source>
</evidence>
<dbReference type="InterPro" id="IPR004143">
    <property type="entry name" value="BPL_LPL_catalytic"/>
</dbReference>
<evidence type="ECO:0000256" key="3">
    <source>
        <dbReference type="ARBA" id="ARBA00008242"/>
    </source>
</evidence>
<dbReference type="PROSITE" id="PS51733">
    <property type="entry name" value="BPL_LPL_CATALYTIC"/>
    <property type="match status" value="1"/>
</dbReference>
<evidence type="ECO:0000259" key="6">
    <source>
        <dbReference type="PROSITE" id="PS51733"/>
    </source>
</evidence>
<dbReference type="InterPro" id="IPR045864">
    <property type="entry name" value="aa-tRNA-synth_II/BPL/LPL"/>
</dbReference>
<accession>A0AAD6TGG7</accession>
<comment type="caution">
    <text evidence="7">The sequence shown here is derived from an EMBL/GenBank/DDBJ whole genome shotgun (WGS) entry which is preliminary data.</text>
</comment>
<dbReference type="Proteomes" id="UP001218188">
    <property type="component" value="Unassembled WGS sequence"/>
</dbReference>
<evidence type="ECO:0000313" key="8">
    <source>
        <dbReference type="Proteomes" id="UP001218188"/>
    </source>
</evidence>
<dbReference type="GO" id="GO:0009249">
    <property type="term" value="P:protein lipoylation"/>
    <property type="evidence" value="ECO:0007669"/>
    <property type="project" value="InterPro"/>
</dbReference>
<dbReference type="AlphaFoldDB" id="A0AAD6TGG7"/>
<dbReference type="InterPro" id="IPR004562">
    <property type="entry name" value="LipoylTrfase_LipoateP_Ligase"/>
</dbReference>
<evidence type="ECO:0000256" key="4">
    <source>
        <dbReference type="ARBA" id="ARBA00015925"/>
    </source>
</evidence>
<dbReference type="CDD" id="cd16443">
    <property type="entry name" value="LplA"/>
    <property type="match status" value="1"/>
</dbReference>
<dbReference type="GO" id="GO:0005739">
    <property type="term" value="C:mitochondrion"/>
    <property type="evidence" value="ECO:0007669"/>
    <property type="project" value="TreeGrafter"/>
</dbReference>
<dbReference type="PANTHER" id="PTHR12561">
    <property type="entry name" value="LIPOATE-PROTEIN LIGASE"/>
    <property type="match status" value="1"/>
</dbReference>
<sequence>MYRSMLSRSGCRIPRKLPYTRRLSTPAIPEIQRSVFISQSTDPLFNLSFEDWLFRHSPPDTPLLFLYRNSPCVVIGRNQNPWKEVNMRALRERDVPLVRRRSGGGTVYHDLGNTNFSIHLARRAFDRRATAALVLRAVQSLGIPRARLNDRNDLCVGEDKMSPALPPHVSGSAYKIVNTRAYHHGTMLIATRLDALGDLLRAETETMVTAGVASVRSPVCNLQQSTPHVEHSVFACAVEREFRREYAIDAKVDPTQLIDESANPGPYIENGITELKSWDWLYGQTPEFTYTISETFAWGSATAKVRAKHAIILSCAIEALDAPPQITRGLEALGAKAEGQRYGSWLQDGDGNDGRSETGRSDGEVKEGGGGVEEVLAEVRRWLGRMLR</sequence>
<dbReference type="Pfam" id="PF21948">
    <property type="entry name" value="LplA-B_cat"/>
    <property type="match status" value="1"/>
</dbReference>
<dbReference type="PANTHER" id="PTHR12561:SF3">
    <property type="entry name" value="LIPOYLTRANSFERASE 1, MITOCHONDRIAL"/>
    <property type="match status" value="1"/>
</dbReference>
<feature type="domain" description="BPL/LPL catalytic" evidence="6">
    <location>
        <begin position="58"/>
        <end position="250"/>
    </location>
</feature>
<comment type="function">
    <text evidence="1">Catalyzes both the ATP-dependent activation of exogenously supplied lipoate to lipoyl-AMP and the transfer of the activated lipoyl onto the lipoyl domains of lipoate-dependent enzymes.</text>
</comment>
<protein>
    <recommendedName>
        <fullName evidence="4">Putative lipoate-protein ligase A</fullName>
    </recommendedName>
</protein>
<evidence type="ECO:0000256" key="1">
    <source>
        <dbReference type="ARBA" id="ARBA00003253"/>
    </source>
</evidence>
<comment type="pathway">
    <text evidence="2">Protein modification; protein lipoylation via exogenous pathway; protein N(6)-(lipoyl)lysine from lipoate: step 2/2.</text>
</comment>
<dbReference type="Gene3D" id="3.30.930.10">
    <property type="entry name" value="Bira Bifunctional Protein, Domain 2"/>
    <property type="match status" value="1"/>
</dbReference>
<evidence type="ECO:0000256" key="5">
    <source>
        <dbReference type="SAM" id="MobiDB-lite"/>
    </source>
</evidence>
<proteinExistence type="inferred from homology"/>
<dbReference type="GO" id="GO:0017118">
    <property type="term" value="F:lipoyltransferase activity"/>
    <property type="evidence" value="ECO:0007669"/>
    <property type="project" value="TreeGrafter"/>
</dbReference>